<proteinExistence type="predicted"/>
<organism evidence="2 3">
    <name type="scientific">Rarispira pelagica</name>
    <dbReference type="NCBI Taxonomy" id="3141764"/>
    <lineage>
        <taxon>Bacteria</taxon>
        <taxon>Pseudomonadati</taxon>
        <taxon>Spirochaetota</taxon>
        <taxon>Spirochaetia</taxon>
        <taxon>Winmispirales</taxon>
        <taxon>Winmispiraceae</taxon>
        <taxon>Rarispira</taxon>
    </lineage>
</organism>
<name>A0ABU9UCT7_9SPIR</name>
<keyword evidence="1" id="KW-1133">Transmembrane helix</keyword>
<keyword evidence="1" id="KW-0472">Membrane</keyword>
<dbReference type="RefSeq" id="WP_420069925.1">
    <property type="nucleotide sequence ID" value="NZ_JBCHKQ010000003.1"/>
</dbReference>
<feature type="transmembrane region" description="Helical" evidence="1">
    <location>
        <begin position="225"/>
        <end position="245"/>
    </location>
</feature>
<dbReference type="Proteomes" id="UP001466331">
    <property type="component" value="Unassembled WGS sequence"/>
</dbReference>
<feature type="transmembrane region" description="Helical" evidence="1">
    <location>
        <begin position="59"/>
        <end position="81"/>
    </location>
</feature>
<keyword evidence="1" id="KW-0812">Transmembrane</keyword>
<dbReference type="EMBL" id="JBCHKQ010000003">
    <property type="protein sequence ID" value="MEM5948480.1"/>
    <property type="molecule type" value="Genomic_DNA"/>
</dbReference>
<comment type="caution">
    <text evidence="2">The sequence shown here is derived from an EMBL/GenBank/DDBJ whole genome shotgun (WGS) entry which is preliminary data.</text>
</comment>
<protein>
    <recommendedName>
        <fullName evidence="4">ABC transporter permease</fullName>
    </recommendedName>
</protein>
<gene>
    <name evidence="2" type="ORF">WKV44_07970</name>
</gene>
<evidence type="ECO:0008006" key="4">
    <source>
        <dbReference type="Google" id="ProtNLM"/>
    </source>
</evidence>
<evidence type="ECO:0000313" key="2">
    <source>
        <dbReference type="EMBL" id="MEM5948480.1"/>
    </source>
</evidence>
<feature type="transmembrane region" description="Helical" evidence="1">
    <location>
        <begin position="157"/>
        <end position="175"/>
    </location>
</feature>
<feature type="transmembrane region" description="Helical" evidence="1">
    <location>
        <begin position="184"/>
        <end position="205"/>
    </location>
</feature>
<accession>A0ABU9UCT7</accession>
<feature type="transmembrane region" description="Helical" evidence="1">
    <location>
        <begin position="26"/>
        <end position="47"/>
    </location>
</feature>
<sequence>MMGSIFSPARFFYFSLRDFVFNKKNYILLAAITFGITVVISFFSQYFSSNIVSADNSNGSFFSTYLFFSTLGVAASSFDYYKKNSLMNDAFMLPASFFEKWLFAFVKTLILWPIVFIAVVFLGFFIGEFLGSLVFSASFSPFPSFVHSIGPVFSGDYMLGFISSHAIFFFGAVFFRKNAFFKTLLSIICFFVIFVLWLILWAYVFAFSSSMVFDVFSRMYLSWDVIRMIYIFVIVFFWGMSFIRFRELENINGF</sequence>
<keyword evidence="3" id="KW-1185">Reference proteome</keyword>
<reference evidence="2 3" key="1">
    <citation type="submission" date="2024-03" db="EMBL/GenBank/DDBJ databases">
        <title>Ignisphaera cupida sp. nov., a hyperthermophilic hydrolytic archaeon from a hot spring of Kamchatka, and proposal of Ignisphaeraceae fam. nov.</title>
        <authorList>
            <person name="Podosokorskaya O.A."/>
            <person name="Elcheninov A.G."/>
            <person name="Maltseva A.I."/>
            <person name="Zayulina K.S."/>
            <person name="Novikov A."/>
            <person name="Merkel A.Y."/>
        </authorList>
    </citation>
    <scope>NUCLEOTIDE SEQUENCE [LARGE SCALE GENOMIC DNA]</scope>
    <source>
        <strain evidence="2 3">38H-sp</strain>
    </source>
</reference>
<feature type="transmembrane region" description="Helical" evidence="1">
    <location>
        <begin position="101"/>
        <end position="126"/>
    </location>
</feature>
<evidence type="ECO:0000313" key="3">
    <source>
        <dbReference type="Proteomes" id="UP001466331"/>
    </source>
</evidence>
<evidence type="ECO:0000256" key="1">
    <source>
        <dbReference type="SAM" id="Phobius"/>
    </source>
</evidence>